<dbReference type="AlphaFoldDB" id="T1L1Q3"/>
<dbReference type="GO" id="GO:0000209">
    <property type="term" value="P:protein polyubiquitination"/>
    <property type="evidence" value="ECO:0007669"/>
    <property type="project" value="TreeGrafter"/>
</dbReference>
<name>T1L1Q3_TETUR</name>
<feature type="domain" description="RING-type" evidence="11">
    <location>
        <begin position="34"/>
        <end position="73"/>
    </location>
</feature>
<keyword evidence="5 9" id="KW-0863">Zinc-finger</keyword>
<dbReference type="PANTHER" id="PTHR46077">
    <property type="entry name" value="E3 UBIQUITIN-PROTEIN LIGASE TOPORS"/>
    <property type="match status" value="1"/>
</dbReference>
<evidence type="ECO:0000256" key="7">
    <source>
        <dbReference type="ARBA" id="ARBA00023015"/>
    </source>
</evidence>
<evidence type="ECO:0000256" key="6">
    <source>
        <dbReference type="ARBA" id="ARBA00022833"/>
    </source>
</evidence>
<evidence type="ECO:0000313" key="12">
    <source>
        <dbReference type="EnsemblMetazoa" id="tetur32g00450.1"/>
    </source>
</evidence>
<evidence type="ECO:0000256" key="9">
    <source>
        <dbReference type="PROSITE-ProRule" id="PRU00175"/>
    </source>
</evidence>
<evidence type="ECO:0000256" key="3">
    <source>
        <dbReference type="ARBA" id="ARBA00022679"/>
    </source>
</evidence>
<evidence type="ECO:0000256" key="1">
    <source>
        <dbReference type="ARBA" id="ARBA00000900"/>
    </source>
</evidence>
<evidence type="ECO:0000256" key="8">
    <source>
        <dbReference type="ARBA" id="ARBA00023163"/>
    </source>
</evidence>
<evidence type="ECO:0000256" key="4">
    <source>
        <dbReference type="ARBA" id="ARBA00022723"/>
    </source>
</evidence>
<dbReference type="GO" id="GO:0061630">
    <property type="term" value="F:ubiquitin protein ligase activity"/>
    <property type="evidence" value="ECO:0007669"/>
    <property type="project" value="UniProtKB-EC"/>
</dbReference>
<dbReference type="eggNOG" id="KOG4430">
    <property type="taxonomic scope" value="Eukaryota"/>
</dbReference>
<keyword evidence="3" id="KW-0808">Transferase</keyword>
<dbReference type="HOGENOM" id="CLU_1241536_0_0_1"/>
<accession>T1L1Q3</accession>
<organism evidence="12 13">
    <name type="scientific">Tetranychus urticae</name>
    <name type="common">Two-spotted spider mite</name>
    <dbReference type="NCBI Taxonomy" id="32264"/>
    <lineage>
        <taxon>Eukaryota</taxon>
        <taxon>Metazoa</taxon>
        <taxon>Ecdysozoa</taxon>
        <taxon>Arthropoda</taxon>
        <taxon>Chelicerata</taxon>
        <taxon>Arachnida</taxon>
        <taxon>Acari</taxon>
        <taxon>Acariformes</taxon>
        <taxon>Trombidiformes</taxon>
        <taxon>Prostigmata</taxon>
        <taxon>Eleutherengona</taxon>
        <taxon>Raphignathae</taxon>
        <taxon>Tetranychoidea</taxon>
        <taxon>Tetranychidae</taxon>
        <taxon>Tetranychus</taxon>
    </lineage>
</organism>
<dbReference type="GO" id="GO:0006513">
    <property type="term" value="P:protein monoubiquitination"/>
    <property type="evidence" value="ECO:0007669"/>
    <property type="project" value="TreeGrafter"/>
</dbReference>
<gene>
    <name evidence="12" type="primary">107369555</name>
</gene>
<evidence type="ECO:0000256" key="2">
    <source>
        <dbReference type="ARBA" id="ARBA00012483"/>
    </source>
</evidence>
<reference evidence="13" key="1">
    <citation type="submission" date="2011-08" db="EMBL/GenBank/DDBJ databases">
        <authorList>
            <person name="Rombauts S."/>
        </authorList>
    </citation>
    <scope>NUCLEOTIDE SEQUENCE</scope>
    <source>
        <strain evidence="13">London</strain>
    </source>
</reference>
<dbReference type="OrthoDB" id="6437949at2759"/>
<comment type="catalytic activity">
    <reaction evidence="1">
        <text>S-ubiquitinyl-[E2 ubiquitin-conjugating enzyme]-L-cysteine + [acceptor protein]-L-lysine = [E2 ubiquitin-conjugating enzyme]-L-cysteine + N(6)-ubiquitinyl-[acceptor protein]-L-lysine.</text>
        <dbReference type="EC" id="2.3.2.27"/>
    </reaction>
</comment>
<dbReference type="EC" id="2.3.2.27" evidence="2"/>
<keyword evidence="4" id="KW-0479">Metal-binding</keyword>
<evidence type="ECO:0000259" key="11">
    <source>
        <dbReference type="PROSITE" id="PS50089"/>
    </source>
</evidence>
<dbReference type="SMART" id="SM00184">
    <property type="entry name" value="RING"/>
    <property type="match status" value="1"/>
</dbReference>
<keyword evidence="13" id="KW-1185">Reference proteome</keyword>
<sequence length="223" mass="24870">MADESPSKSSTTDNNCSEIACNNTNIDCFTEDPCYICLSNLISPCFADGCLHVFCTQCLLEWSKQSNRCPACRTIFNNLICNVIADHLYDEIPVVGPSWTSLLNVANYWDSMIESMVTNIQNVLNLTSPRGIISNYLDVPRPNHLLNGTVTSHPLLAISNEDANIIQSEPFSNLSDGWTLVRNRRNRRYRSQSTISSITTLDESIQDSSTDLNSNNQESESCD</sequence>
<protein>
    <recommendedName>
        <fullName evidence="2">RING-type E3 ubiquitin transferase</fullName>
        <ecNumber evidence="2">2.3.2.27</ecNumber>
    </recommendedName>
</protein>
<dbReference type="OMA" id="NYWDSMI"/>
<dbReference type="EnsemblMetazoa" id="tetur32g00450.1">
    <property type="protein sequence ID" value="tetur32g00450.1"/>
    <property type="gene ID" value="tetur32g00450"/>
</dbReference>
<feature type="region of interest" description="Disordered" evidence="10">
    <location>
        <begin position="204"/>
        <end position="223"/>
    </location>
</feature>
<dbReference type="PROSITE" id="PS50089">
    <property type="entry name" value="ZF_RING_2"/>
    <property type="match status" value="1"/>
</dbReference>
<dbReference type="EMBL" id="CAEY01000920">
    <property type="status" value="NOT_ANNOTATED_CDS"/>
    <property type="molecule type" value="Genomic_DNA"/>
</dbReference>
<evidence type="ECO:0000256" key="10">
    <source>
        <dbReference type="SAM" id="MobiDB-lite"/>
    </source>
</evidence>
<proteinExistence type="predicted"/>
<keyword evidence="7" id="KW-0805">Transcription regulation</keyword>
<dbReference type="SUPFAM" id="SSF57850">
    <property type="entry name" value="RING/U-box"/>
    <property type="match status" value="1"/>
</dbReference>
<keyword evidence="6" id="KW-0862">Zinc</keyword>
<dbReference type="PANTHER" id="PTHR46077:SF1">
    <property type="entry name" value="TOP1 BINDING ARGININE_SERINE RICH PROTEIN, E3 UBIQUITIN LIGASE"/>
    <property type="match status" value="1"/>
</dbReference>
<dbReference type="PROSITE" id="PS00518">
    <property type="entry name" value="ZF_RING_1"/>
    <property type="match status" value="1"/>
</dbReference>
<dbReference type="InterPro" id="IPR017907">
    <property type="entry name" value="Znf_RING_CS"/>
</dbReference>
<evidence type="ECO:0000256" key="5">
    <source>
        <dbReference type="ARBA" id="ARBA00022771"/>
    </source>
</evidence>
<dbReference type="STRING" id="32264.T1L1Q3"/>
<dbReference type="Pfam" id="PF00097">
    <property type="entry name" value="zf-C3HC4"/>
    <property type="match status" value="1"/>
</dbReference>
<dbReference type="GO" id="GO:0008270">
    <property type="term" value="F:zinc ion binding"/>
    <property type="evidence" value="ECO:0007669"/>
    <property type="project" value="UniProtKB-KW"/>
</dbReference>
<dbReference type="KEGG" id="tut:107369555"/>
<dbReference type="InterPro" id="IPR013083">
    <property type="entry name" value="Znf_RING/FYVE/PHD"/>
</dbReference>
<dbReference type="InterPro" id="IPR001841">
    <property type="entry name" value="Znf_RING"/>
</dbReference>
<evidence type="ECO:0000313" key="13">
    <source>
        <dbReference type="Proteomes" id="UP000015104"/>
    </source>
</evidence>
<dbReference type="InterPro" id="IPR018957">
    <property type="entry name" value="Znf_C3HC4_RING-type"/>
</dbReference>
<dbReference type="Gene3D" id="3.30.40.10">
    <property type="entry name" value="Zinc/RING finger domain, C3HC4 (zinc finger)"/>
    <property type="match status" value="1"/>
</dbReference>
<keyword evidence="8" id="KW-0804">Transcription</keyword>
<dbReference type="Proteomes" id="UP000015104">
    <property type="component" value="Unassembled WGS sequence"/>
</dbReference>
<reference evidence="12" key="2">
    <citation type="submission" date="2015-06" db="UniProtKB">
        <authorList>
            <consortium name="EnsemblMetazoa"/>
        </authorList>
    </citation>
    <scope>IDENTIFICATION</scope>
</reference>